<feature type="domain" description="PAC" evidence="2">
    <location>
        <begin position="638"/>
        <end position="689"/>
    </location>
</feature>
<gene>
    <name evidence="3" type="ORF">SAMN04488571_103125</name>
</gene>
<feature type="domain" description="PAC" evidence="2">
    <location>
        <begin position="379"/>
        <end position="430"/>
    </location>
</feature>
<dbReference type="SUPFAM" id="SSF55785">
    <property type="entry name" value="PYP-like sensor domain (PAS domain)"/>
    <property type="match status" value="3"/>
</dbReference>
<dbReference type="PROSITE" id="PS50112">
    <property type="entry name" value="PAS"/>
    <property type="match status" value="2"/>
</dbReference>
<dbReference type="GO" id="GO:0000155">
    <property type="term" value="F:phosphorelay sensor kinase activity"/>
    <property type="evidence" value="ECO:0007669"/>
    <property type="project" value="InterPro"/>
</dbReference>
<keyword evidence="4" id="KW-1185">Reference proteome</keyword>
<dbReference type="Proteomes" id="UP000326500">
    <property type="component" value="Unassembled WGS sequence"/>
</dbReference>
<dbReference type="InterPro" id="IPR003661">
    <property type="entry name" value="HisK_dim/P_dom"/>
</dbReference>
<dbReference type="PANTHER" id="PTHR44757">
    <property type="entry name" value="DIGUANYLATE CYCLASE DGCP"/>
    <property type="match status" value="1"/>
</dbReference>
<dbReference type="Pfam" id="PF13426">
    <property type="entry name" value="PAS_9"/>
    <property type="match status" value="1"/>
</dbReference>
<dbReference type="InterPro" id="IPR000014">
    <property type="entry name" value="PAS"/>
</dbReference>
<evidence type="ECO:0000259" key="2">
    <source>
        <dbReference type="PROSITE" id="PS50113"/>
    </source>
</evidence>
<dbReference type="Gene3D" id="3.30.450.20">
    <property type="entry name" value="PAS domain"/>
    <property type="match status" value="4"/>
</dbReference>
<dbReference type="CDD" id="cd00130">
    <property type="entry name" value="PAS"/>
    <property type="match status" value="2"/>
</dbReference>
<dbReference type="InterPro" id="IPR035965">
    <property type="entry name" value="PAS-like_dom_sf"/>
</dbReference>
<sequence>MQKTEQCQKGRCYMDNLRNEPLDRLQQLIQDALPTPNSQLQERLKAGIEALLAENRDLAARAEREHNALLAAIGRRGIVYDAAGKAIVVSSGEGDRVARALLGRGEGGTALYYPDGNPVRPEDLPGRRAIGGEQLIDVRFILHDGQAEEIYISVSATPIVTGGTISGAVVTWLDVTEEERTRRRVEEMNRLLEGLFESLGDIVAVQLPDHTILRYNRTGYELIGMRPEEVRGRKCYELIGRTAPCTVCATAHAVVSRKREVVEKFVPEFGRYLECRSSPILDENGEVAFIVEQLYDVTDRKRAEDELRESEATARALLNAPSEMIILLDRTGRLIEVNETATRRFARSREDLIGRSLFEFFPPDEAAVYVARLGEVVASGRPARFEDAWEGRFYDVILYPAADERGNVVRVAAVARDVTGKKRGEDALRKRTHDLNERVKELSVLYEVSRIIERHSKSSLDEIFREVVRVLPSGWEFPENAVARITVQGRRFATEHFEETPWRQASPIVVLGETVGMVEVCYLHERPERDEGPFLAEERALLDIVAGRLGGTIERFQAWDSLEKSESQFREIMQQSFDMIYTCYKEGGIAYISPAVTRILGYTPDEVLGRKCRDFIVPASLSAWEEGRKKIARGEPVEGLEVEFYRKDGSVAFLELNESPIVRDRSVIGVHVVGRDVTERKQNEQLRQHAFEQIERNIEQFAILGDHIRQPLQVILGMSELLDEEMATGKIREQVARINGYIAELDRGWIESRQVREFLRRYDLA</sequence>
<dbReference type="EMBL" id="FNFT01000003">
    <property type="protein sequence ID" value="SDK04631.1"/>
    <property type="molecule type" value="Genomic_DNA"/>
</dbReference>
<dbReference type="InterPro" id="IPR000700">
    <property type="entry name" value="PAS-assoc_C"/>
</dbReference>
<dbReference type="SMART" id="SM00086">
    <property type="entry name" value="PAC"/>
    <property type="match status" value="3"/>
</dbReference>
<dbReference type="Pfam" id="PF08448">
    <property type="entry name" value="PAS_4"/>
    <property type="match status" value="2"/>
</dbReference>
<dbReference type="PANTHER" id="PTHR44757:SF2">
    <property type="entry name" value="BIOFILM ARCHITECTURE MAINTENANCE PROTEIN MBAA"/>
    <property type="match status" value="1"/>
</dbReference>
<evidence type="ECO:0000313" key="3">
    <source>
        <dbReference type="EMBL" id="SDK04631.1"/>
    </source>
</evidence>
<dbReference type="NCBIfam" id="TIGR00229">
    <property type="entry name" value="sensory_box"/>
    <property type="match status" value="3"/>
</dbReference>
<dbReference type="STRING" id="2200.GCA_001571405_00172"/>
<feature type="domain" description="PAS" evidence="1">
    <location>
        <begin position="310"/>
        <end position="380"/>
    </location>
</feature>
<dbReference type="InterPro" id="IPR001610">
    <property type="entry name" value="PAC"/>
</dbReference>
<accession>A0A1G8YPD9</accession>
<dbReference type="AlphaFoldDB" id="A0A1G8YPD9"/>
<feature type="domain" description="PAC" evidence="2">
    <location>
        <begin position="259"/>
        <end position="309"/>
    </location>
</feature>
<dbReference type="SMART" id="SM00091">
    <property type="entry name" value="PAS"/>
    <property type="match status" value="3"/>
</dbReference>
<evidence type="ECO:0000313" key="4">
    <source>
        <dbReference type="Proteomes" id="UP000326500"/>
    </source>
</evidence>
<feature type="domain" description="PAS" evidence="1">
    <location>
        <begin position="565"/>
        <end position="635"/>
    </location>
</feature>
<dbReference type="InterPro" id="IPR052155">
    <property type="entry name" value="Biofilm_reg_signaling"/>
</dbReference>
<dbReference type="InterPro" id="IPR013656">
    <property type="entry name" value="PAS_4"/>
</dbReference>
<organism evidence="3 4">
    <name type="scientific">Methanoculleus thermophilus</name>
    <dbReference type="NCBI Taxonomy" id="2200"/>
    <lineage>
        <taxon>Archaea</taxon>
        <taxon>Methanobacteriati</taxon>
        <taxon>Methanobacteriota</taxon>
        <taxon>Stenosarchaea group</taxon>
        <taxon>Methanomicrobia</taxon>
        <taxon>Methanomicrobiales</taxon>
        <taxon>Methanomicrobiaceae</taxon>
        <taxon>Methanoculleus</taxon>
    </lineage>
</organism>
<dbReference type="SMART" id="SM00388">
    <property type="entry name" value="HisKA"/>
    <property type="match status" value="1"/>
</dbReference>
<proteinExistence type="predicted"/>
<evidence type="ECO:0000259" key="1">
    <source>
        <dbReference type="PROSITE" id="PS50112"/>
    </source>
</evidence>
<reference evidence="3 4" key="1">
    <citation type="submission" date="2016-10" db="EMBL/GenBank/DDBJ databases">
        <authorList>
            <person name="Varghese N."/>
            <person name="Submissions S."/>
        </authorList>
    </citation>
    <scope>NUCLEOTIDE SEQUENCE [LARGE SCALE GENOMIC DNA]</scope>
    <source>
        <strain evidence="3 4">DSM 2373</strain>
    </source>
</reference>
<protein>
    <submittedName>
        <fullName evidence="3">PAS domain S-box-containing protein</fullName>
    </submittedName>
</protein>
<dbReference type="PROSITE" id="PS50113">
    <property type="entry name" value="PAC"/>
    <property type="match status" value="3"/>
</dbReference>
<name>A0A1G8YPD9_9EURY</name>